<evidence type="ECO:0000256" key="3">
    <source>
        <dbReference type="ARBA" id="ARBA00004282"/>
    </source>
</evidence>
<comment type="similarity">
    <text evidence="4">Belongs to the syntrophin family.</text>
</comment>
<evidence type="ECO:0000256" key="14">
    <source>
        <dbReference type="SAM" id="MobiDB-lite"/>
    </source>
</evidence>
<feature type="region of interest" description="Disordered" evidence="14">
    <location>
        <begin position="215"/>
        <end position="254"/>
    </location>
</feature>
<reference evidence="17" key="1">
    <citation type="thesis" date="2021" institute="BYU ScholarsArchive" country="Provo, UT, USA">
        <title>Applications of and Algorithms for Genome Assembly and Genomic Analyses with an Emphasis on Marine Teleosts.</title>
        <authorList>
            <person name="Pickett B.D."/>
        </authorList>
    </citation>
    <scope>NUCLEOTIDE SEQUENCE</scope>
    <source>
        <strain evidence="17">HI-2016</strain>
    </source>
</reference>
<dbReference type="CDD" id="cd06801">
    <property type="entry name" value="PDZ_syntrophin-like"/>
    <property type="match status" value="1"/>
</dbReference>
<evidence type="ECO:0000313" key="17">
    <source>
        <dbReference type="EMBL" id="KAG9333101.1"/>
    </source>
</evidence>
<keyword evidence="18" id="KW-1185">Reference proteome</keyword>
<dbReference type="PANTHER" id="PTHR10554">
    <property type="entry name" value="SYNTROPHIN"/>
    <property type="match status" value="1"/>
</dbReference>
<protein>
    <recommendedName>
        <fullName evidence="19">Beta-1-syntrophin</fullName>
    </recommendedName>
</protein>
<feature type="compositionally biased region" description="Polar residues" evidence="14">
    <location>
        <begin position="293"/>
        <end position="306"/>
    </location>
</feature>
<proteinExistence type="inferred from homology"/>
<keyword evidence="6" id="KW-0597">Phosphoprotein</keyword>
<evidence type="ECO:0000256" key="4">
    <source>
        <dbReference type="ARBA" id="ARBA00010798"/>
    </source>
</evidence>
<name>A0A8T2N3Q8_9TELE</name>
<feature type="compositionally biased region" description="Basic and acidic residues" evidence="14">
    <location>
        <begin position="215"/>
        <end position="226"/>
    </location>
</feature>
<feature type="region of interest" description="Disordered" evidence="14">
    <location>
        <begin position="625"/>
        <end position="656"/>
    </location>
</feature>
<feature type="domain" description="PDZ" evidence="16">
    <location>
        <begin position="97"/>
        <end position="174"/>
    </location>
</feature>
<evidence type="ECO:0000313" key="18">
    <source>
        <dbReference type="Proteomes" id="UP000824540"/>
    </source>
</evidence>
<evidence type="ECO:0000259" key="16">
    <source>
        <dbReference type="PROSITE" id="PS50106"/>
    </source>
</evidence>
<organism evidence="17 18">
    <name type="scientific">Albula glossodonta</name>
    <name type="common">roundjaw bonefish</name>
    <dbReference type="NCBI Taxonomy" id="121402"/>
    <lineage>
        <taxon>Eukaryota</taxon>
        <taxon>Metazoa</taxon>
        <taxon>Chordata</taxon>
        <taxon>Craniata</taxon>
        <taxon>Vertebrata</taxon>
        <taxon>Euteleostomi</taxon>
        <taxon>Actinopterygii</taxon>
        <taxon>Neopterygii</taxon>
        <taxon>Teleostei</taxon>
        <taxon>Albuliformes</taxon>
        <taxon>Albulidae</taxon>
        <taxon>Albula</taxon>
    </lineage>
</organism>
<gene>
    <name evidence="17" type="ORF">JZ751_013480</name>
</gene>
<keyword evidence="7" id="KW-0677">Repeat</keyword>
<evidence type="ECO:0000256" key="6">
    <source>
        <dbReference type="ARBA" id="ARBA00022553"/>
    </source>
</evidence>
<dbReference type="SMART" id="SM00228">
    <property type="entry name" value="PDZ"/>
    <property type="match status" value="1"/>
</dbReference>
<evidence type="ECO:0000256" key="7">
    <source>
        <dbReference type="ARBA" id="ARBA00022737"/>
    </source>
</evidence>
<keyword evidence="11" id="KW-0472">Membrane</keyword>
<evidence type="ECO:0000256" key="13">
    <source>
        <dbReference type="ARBA" id="ARBA00023212"/>
    </source>
</evidence>
<dbReference type="Gene3D" id="2.30.42.10">
    <property type="match status" value="1"/>
</dbReference>
<dbReference type="PANTHER" id="PTHR10554:SF11">
    <property type="entry name" value="BETA-1-SYNTROPHIN"/>
    <property type="match status" value="1"/>
</dbReference>
<dbReference type="Pfam" id="PF18012">
    <property type="entry name" value="PH_17"/>
    <property type="match status" value="2"/>
</dbReference>
<accession>A0A8T2N3Q8</accession>
<keyword evidence="12" id="KW-0009">Actin-binding</keyword>
<evidence type="ECO:0000256" key="12">
    <source>
        <dbReference type="ARBA" id="ARBA00023203"/>
    </source>
</evidence>
<dbReference type="GO" id="GO:0005856">
    <property type="term" value="C:cytoskeleton"/>
    <property type="evidence" value="ECO:0007669"/>
    <property type="project" value="UniProtKB-SubCell"/>
</dbReference>
<keyword evidence="10" id="KW-0965">Cell junction</keyword>
<dbReference type="GO" id="GO:0070161">
    <property type="term" value="C:anchoring junction"/>
    <property type="evidence" value="ECO:0007669"/>
    <property type="project" value="UniProtKB-SubCell"/>
</dbReference>
<dbReference type="Pfam" id="PF00595">
    <property type="entry name" value="PDZ"/>
    <property type="match status" value="1"/>
</dbReference>
<dbReference type="InterPro" id="IPR036034">
    <property type="entry name" value="PDZ_sf"/>
</dbReference>
<dbReference type="PROSITE" id="PS50003">
    <property type="entry name" value="PH_DOMAIN"/>
    <property type="match status" value="1"/>
</dbReference>
<dbReference type="OrthoDB" id="409749at2759"/>
<dbReference type="InterPro" id="IPR055108">
    <property type="entry name" value="Syntrophin_4th"/>
</dbReference>
<evidence type="ECO:0000256" key="2">
    <source>
        <dbReference type="ARBA" id="ARBA00004245"/>
    </source>
</evidence>
<feature type="non-terminal residue" evidence="17">
    <location>
        <position position="918"/>
    </location>
</feature>
<dbReference type="GO" id="GO:0005516">
    <property type="term" value="F:calmodulin binding"/>
    <property type="evidence" value="ECO:0007669"/>
    <property type="project" value="UniProtKB-KW"/>
</dbReference>
<evidence type="ECO:0000256" key="11">
    <source>
        <dbReference type="ARBA" id="ARBA00023136"/>
    </source>
</evidence>
<evidence type="ECO:0000256" key="8">
    <source>
        <dbReference type="ARBA" id="ARBA00022837"/>
    </source>
</evidence>
<dbReference type="Proteomes" id="UP000824540">
    <property type="component" value="Unassembled WGS sequence"/>
</dbReference>
<dbReference type="InterPro" id="IPR001478">
    <property type="entry name" value="PDZ"/>
</dbReference>
<keyword evidence="5" id="KW-0963">Cytoplasm</keyword>
<dbReference type="GO" id="GO:0005198">
    <property type="term" value="F:structural molecule activity"/>
    <property type="evidence" value="ECO:0007669"/>
    <property type="project" value="InterPro"/>
</dbReference>
<dbReference type="SUPFAM" id="SSF50156">
    <property type="entry name" value="PDZ domain-like"/>
    <property type="match status" value="1"/>
</dbReference>
<evidence type="ECO:0000256" key="5">
    <source>
        <dbReference type="ARBA" id="ARBA00022490"/>
    </source>
</evidence>
<feature type="region of interest" description="Disordered" evidence="14">
    <location>
        <begin position="673"/>
        <end position="738"/>
    </location>
</feature>
<dbReference type="GO" id="GO:0003779">
    <property type="term" value="F:actin binding"/>
    <property type="evidence" value="ECO:0007669"/>
    <property type="project" value="UniProtKB-KW"/>
</dbReference>
<evidence type="ECO:0000256" key="1">
    <source>
        <dbReference type="ARBA" id="ARBA00004184"/>
    </source>
</evidence>
<evidence type="ECO:0000259" key="15">
    <source>
        <dbReference type="PROSITE" id="PS50003"/>
    </source>
</evidence>
<dbReference type="SUPFAM" id="SSF50729">
    <property type="entry name" value="PH domain-like"/>
    <property type="match status" value="2"/>
</dbReference>
<comment type="caution">
    <text evidence="17">The sequence shown here is derived from an EMBL/GenBank/DDBJ whole genome shotgun (WGS) entry which is preliminary data.</text>
</comment>
<dbReference type="GO" id="GO:0012505">
    <property type="term" value="C:endomembrane system"/>
    <property type="evidence" value="ECO:0007669"/>
    <property type="project" value="UniProtKB-SubCell"/>
</dbReference>
<sequence length="918" mass="102805">MAGATAVSGNRLQKSGFLEVLVRDRWHKVLANLNEDALTLSCEDTGENVNLNGISNGSYGSNSSHLDPTNSPKTTVRTAFTELPEQVPEAIANRKRCVKVIKQEVGGLGISIKGGKENKMPILISKIFKGLAADQTQALYVGDAILSVNGVNLRDATHDEAVQGLKRAGREVTLEAVLVLTESSNPVGQHKEVIEAGLRPAVFPSHWIEREEVVTGERGSDDERGEVVTGQREMQESEWQSSHGACESTGQEGRGQKVIVKYMREATPYVKKGSPVSEIGWETPPPESPRLGSPQSDTPSAPSLSLQGDRRYIPLRMCYVTRGMTTPDPENRALLLDPSPELPPHMAYGPPLLHSRVSCLHFELHSPDAKHTIVLRCKDSNSAQSWFSVIQAVTASLITKVMGEVKEQTGRTGLAGSREIRHLGWLAEKAANRRLLPVLWAICGAGSVCDSVELRLASLITARETTLRHGDGASQAPTKILELRDRGFCLRAIWAGEYESGRTGEPEDSRVWISICNSERLRLTGGSPQPGLELSFATRTGTRLGIEAHIFRAETSKDLSLWTRHIVTGCHASAEMIKEVTTSEYHLNTEYCPSTEHDLNTDYHHDTELRPNTEHDLNTEYHHDTELRPNTEHNLNTEYPHHTEYPHNTGYPHNTEYRHNTEYHLNTEYRQNTECHLNSEEKGGDREKVRERQRERRRERQGKKGEDRERDRERQRERQGEKGETGRGRGIKVETGGDRERWVPPSALLFSMAECASHRLYRLHSSHLVRDWLSSVEAGTGDGERGWVYPYGRHYEFPFLEWNATAETPACGPAAASCSPWQGIMGTPLCGRSFFSTRTPTWAGTDALYHEIFFCCMYRNQECRLTIHYEQGFSVLAELDEGPILKPLFSYPFERLKMSSDDGVRMLFLDFGGKEGEI</sequence>
<dbReference type="EMBL" id="JAFBMS010000216">
    <property type="protein sequence ID" value="KAG9333101.1"/>
    <property type="molecule type" value="Genomic_DNA"/>
</dbReference>
<dbReference type="Pfam" id="PF23012">
    <property type="entry name" value="Syntrophin_4th"/>
    <property type="match status" value="1"/>
</dbReference>
<comment type="subcellular location">
    <subcellularLocation>
        <location evidence="3">Cell junction</location>
    </subcellularLocation>
    <subcellularLocation>
        <location evidence="2">Cytoplasm</location>
        <location evidence="2">Cytoskeleton</location>
    </subcellularLocation>
    <subcellularLocation>
        <location evidence="1">Endomembrane system</location>
        <topology evidence="1">Peripheral membrane protein</topology>
    </subcellularLocation>
</comment>
<keyword evidence="9" id="KW-0112">Calmodulin-binding</keyword>
<dbReference type="InterPro" id="IPR015482">
    <property type="entry name" value="Syntrophin"/>
</dbReference>
<dbReference type="GO" id="GO:0045202">
    <property type="term" value="C:synapse"/>
    <property type="evidence" value="ECO:0007669"/>
    <property type="project" value="TreeGrafter"/>
</dbReference>
<dbReference type="AlphaFoldDB" id="A0A8T2N3Q8"/>
<feature type="compositionally biased region" description="Polar residues" evidence="14">
    <location>
        <begin position="237"/>
        <end position="251"/>
    </location>
</feature>
<evidence type="ECO:0000256" key="10">
    <source>
        <dbReference type="ARBA" id="ARBA00022949"/>
    </source>
</evidence>
<dbReference type="InterPro" id="IPR041428">
    <property type="entry name" value="PHsplit_syntrophin"/>
</dbReference>
<dbReference type="InterPro" id="IPR011993">
    <property type="entry name" value="PH-like_dom_sf"/>
</dbReference>
<dbReference type="PROSITE" id="PS50106">
    <property type="entry name" value="PDZ"/>
    <property type="match status" value="1"/>
</dbReference>
<feature type="domain" description="PH" evidence="15">
    <location>
        <begin position="362"/>
        <end position="395"/>
    </location>
</feature>
<feature type="region of interest" description="Disordered" evidence="14">
    <location>
        <begin position="274"/>
        <end position="306"/>
    </location>
</feature>
<dbReference type="Gene3D" id="2.30.29.30">
    <property type="entry name" value="Pleckstrin-homology domain (PH domain)/Phosphotyrosine-binding domain (PTB)"/>
    <property type="match status" value="3"/>
</dbReference>
<evidence type="ECO:0000256" key="9">
    <source>
        <dbReference type="ARBA" id="ARBA00022860"/>
    </source>
</evidence>
<keyword evidence="13" id="KW-0206">Cytoskeleton</keyword>
<evidence type="ECO:0008006" key="19">
    <source>
        <dbReference type="Google" id="ProtNLM"/>
    </source>
</evidence>
<keyword evidence="8" id="KW-0106">Calcium</keyword>
<dbReference type="FunFam" id="2.30.42.10:FF:000052">
    <property type="entry name" value="Syntrophin beta 1"/>
    <property type="match status" value="1"/>
</dbReference>
<dbReference type="GO" id="GO:0016010">
    <property type="term" value="C:dystrophin-associated glycoprotein complex"/>
    <property type="evidence" value="ECO:0007669"/>
    <property type="project" value="TreeGrafter"/>
</dbReference>
<dbReference type="InterPro" id="IPR001849">
    <property type="entry name" value="PH_domain"/>
</dbReference>
<dbReference type="CDD" id="cd01258">
    <property type="entry name" value="PHsplit_syntrophin"/>
    <property type="match status" value="1"/>
</dbReference>